<evidence type="ECO:0000313" key="1">
    <source>
        <dbReference type="EMBL" id="MVX57181.1"/>
    </source>
</evidence>
<sequence>EWLKKLLELDGGVFVDTPAIVRNLHVCAGVRQLLEMGARSHETSHVSAR</sequence>
<evidence type="ECO:0000313" key="2">
    <source>
        <dbReference type="Proteomes" id="UP000472580"/>
    </source>
</evidence>
<protein>
    <submittedName>
        <fullName evidence="1">Transposase</fullName>
    </submittedName>
</protein>
<keyword evidence="2" id="KW-1185">Reference proteome</keyword>
<accession>A0A6L6YNZ9</accession>
<comment type="caution">
    <text evidence="1">The sequence shown here is derived from an EMBL/GenBank/DDBJ whole genome shotgun (WGS) entry which is preliminary data.</text>
</comment>
<organism evidence="1 2">
    <name type="scientific">Parasutterella muris</name>
    <dbReference type="NCBI Taxonomy" id="2565572"/>
    <lineage>
        <taxon>Bacteria</taxon>
        <taxon>Pseudomonadati</taxon>
        <taxon>Pseudomonadota</taxon>
        <taxon>Betaproteobacteria</taxon>
        <taxon>Burkholderiales</taxon>
        <taxon>Sutterellaceae</taxon>
        <taxon>Parasutterella</taxon>
    </lineage>
</organism>
<gene>
    <name evidence="1" type="ORF">E5987_08165</name>
</gene>
<dbReference type="AlphaFoldDB" id="A0A6L6YNZ9"/>
<name>A0A6L6YNZ9_9BURK</name>
<feature type="non-terminal residue" evidence="1">
    <location>
        <position position="1"/>
    </location>
</feature>
<dbReference type="EMBL" id="WSRP01000024">
    <property type="protein sequence ID" value="MVX57181.1"/>
    <property type="molecule type" value="Genomic_DNA"/>
</dbReference>
<reference evidence="1 2" key="1">
    <citation type="submission" date="2019-12" db="EMBL/GenBank/DDBJ databases">
        <title>Microbes associate with the intestines of laboratory mice.</title>
        <authorList>
            <person name="Navarre W."/>
            <person name="Wong E."/>
        </authorList>
    </citation>
    <scope>NUCLEOTIDE SEQUENCE [LARGE SCALE GENOMIC DNA]</scope>
    <source>
        <strain evidence="1 2">NM82_D38</strain>
    </source>
</reference>
<dbReference type="Proteomes" id="UP000472580">
    <property type="component" value="Unassembled WGS sequence"/>
</dbReference>
<proteinExistence type="predicted"/>